<dbReference type="EMBL" id="BARS01032653">
    <property type="protein sequence ID" value="GAG16965.1"/>
    <property type="molecule type" value="Genomic_DNA"/>
</dbReference>
<accession>X0VFA8</accession>
<sequence length="51" mass="5815">RAAYLDRVRGFVRDLEAGCGQMHVDYVPICTREPFEVALSNYLAARQSRGR</sequence>
<feature type="non-terminal residue" evidence="1">
    <location>
        <position position="1"/>
    </location>
</feature>
<gene>
    <name evidence="1" type="ORF">S01H1_50665</name>
</gene>
<evidence type="ECO:0000313" key="1">
    <source>
        <dbReference type="EMBL" id="GAG16965.1"/>
    </source>
</evidence>
<evidence type="ECO:0008006" key="2">
    <source>
        <dbReference type="Google" id="ProtNLM"/>
    </source>
</evidence>
<reference evidence="1" key="1">
    <citation type="journal article" date="2014" name="Front. Microbiol.">
        <title>High frequency of phylogenetically diverse reductive dehalogenase-homologous genes in deep subseafloor sedimentary metagenomes.</title>
        <authorList>
            <person name="Kawai M."/>
            <person name="Futagami T."/>
            <person name="Toyoda A."/>
            <person name="Takaki Y."/>
            <person name="Nishi S."/>
            <person name="Hori S."/>
            <person name="Arai W."/>
            <person name="Tsubouchi T."/>
            <person name="Morono Y."/>
            <person name="Uchiyama I."/>
            <person name="Ito T."/>
            <person name="Fujiyama A."/>
            <person name="Inagaki F."/>
            <person name="Takami H."/>
        </authorList>
    </citation>
    <scope>NUCLEOTIDE SEQUENCE</scope>
    <source>
        <strain evidence="1">Expedition CK06-06</strain>
    </source>
</reference>
<name>X0VFA8_9ZZZZ</name>
<proteinExistence type="predicted"/>
<protein>
    <recommendedName>
        <fullName evidence="2">DUF58 domain-containing protein</fullName>
    </recommendedName>
</protein>
<organism evidence="1">
    <name type="scientific">marine sediment metagenome</name>
    <dbReference type="NCBI Taxonomy" id="412755"/>
    <lineage>
        <taxon>unclassified sequences</taxon>
        <taxon>metagenomes</taxon>
        <taxon>ecological metagenomes</taxon>
    </lineage>
</organism>
<comment type="caution">
    <text evidence="1">The sequence shown here is derived from an EMBL/GenBank/DDBJ whole genome shotgun (WGS) entry which is preliminary data.</text>
</comment>
<dbReference type="AlphaFoldDB" id="X0VFA8"/>